<protein>
    <submittedName>
        <fullName evidence="1">Uncharacterized protein</fullName>
    </submittedName>
</protein>
<dbReference type="EMBL" id="BAEQ01000016">
    <property type="protein sequence ID" value="GAC27924.1"/>
    <property type="molecule type" value="Genomic_DNA"/>
</dbReference>
<keyword evidence="2" id="KW-1185">Reference proteome</keyword>
<gene>
    <name evidence="1" type="ORF">GPAL_1045</name>
</gene>
<accession>K6Y562</accession>
<evidence type="ECO:0000313" key="1">
    <source>
        <dbReference type="EMBL" id="GAC27924.1"/>
    </source>
</evidence>
<evidence type="ECO:0000313" key="2">
    <source>
        <dbReference type="Proteomes" id="UP000006251"/>
    </source>
</evidence>
<proteinExistence type="predicted"/>
<name>K6Y562_9ALTE</name>
<comment type="caution">
    <text evidence="1">The sequence shown here is derived from an EMBL/GenBank/DDBJ whole genome shotgun (WGS) entry which is preliminary data.</text>
</comment>
<organism evidence="1 2">
    <name type="scientific">Brumicola pallidula DSM 14239 = ACAM 615</name>
    <dbReference type="NCBI Taxonomy" id="1121922"/>
    <lineage>
        <taxon>Bacteria</taxon>
        <taxon>Pseudomonadati</taxon>
        <taxon>Pseudomonadota</taxon>
        <taxon>Gammaproteobacteria</taxon>
        <taxon>Alteromonadales</taxon>
        <taxon>Alteromonadaceae</taxon>
        <taxon>Brumicola</taxon>
    </lineage>
</organism>
<dbReference type="AlphaFoldDB" id="K6Y562"/>
<reference evidence="2" key="1">
    <citation type="journal article" date="2014" name="Environ. Microbiol.">
        <title>Comparative genomics of the marine bacterial genus Glaciecola reveals the high degree of genomic diversity and genomic characteristic for cold adaptation.</title>
        <authorList>
            <person name="Qin Q.L."/>
            <person name="Xie B.B."/>
            <person name="Yu Y."/>
            <person name="Shu Y.L."/>
            <person name="Rong J.C."/>
            <person name="Zhang Y.J."/>
            <person name="Zhao D.L."/>
            <person name="Chen X.L."/>
            <person name="Zhang X.Y."/>
            <person name="Chen B."/>
            <person name="Zhou B.C."/>
            <person name="Zhang Y.Z."/>
        </authorList>
    </citation>
    <scope>NUCLEOTIDE SEQUENCE [LARGE SCALE GENOMIC DNA]</scope>
    <source>
        <strain evidence="2">ACAM 615</strain>
    </source>
</reference>
<dbReference type="Proteomes" id="UP000006251">
    <property type="component" value="Unassembled WGS sequence"/>
</dbReference>
<sequence length="44" mass="5163">MKWDLSQNCKKCQVTFNEIQGRTLKTGYNTLYSKADFVVDLMDE</sequence>